<accession>A0A0F5YMX8</accession>
<keyword evidence="1" id="KW-1133">Transmembrane helix</keyword>
<gene>
    <name evidence="2" type="ORF">WN50_00135</name>
</gene>
<reference evidence="2 3" key="1">
    <citation type="submission" date="2015-06" db="EMBL/GenBank/DDBJ databases">
        <title>Draft genome assembly of filamentous brackish cyanobacterium Limnoraphis robusta strain CS-951.</title>
        <authorList>
            <person name="Willis A."/>
            <person name="Parks M."/>
            <person name="Burford M.A."/>
        </authorList>
    </citation>
    <scope>NUCLEOTIDE SEQUENCE [LARGE SCALE GENOMIC DNA]</scope>
    <source>
        <strain evidence="2 3">CS-951</strain>
    </source>
</reference>
<evidence type="ECO:0008006" key="4">
    <source>
        <dbReference type="Google" id="ProtNLM"/>
    </source>
</evidence>
<evidence type="ECO:0000313" key="3">
    <source>
        <dbReference type="Proteomes" id="UP000033607"/>
    </source>
</evidence>
<evidence type="ECO:0000256" key="1">
    <source>
        <dbReference type="SAM" id="Phobius"/>
    </source>
</evidence>
<name>A0A0F5YMX8_9CYAN</name>
<dbReference type="EMBL" id="LATL02000145">
    <property type="protein sequence ID" value="KKD40027.1"/>
    <property type="molecule type" value="Genomic_DNA"/>
</dbReference>
<dbReference type="NCBIfam" id="NF038303">
    <property type="entry name" value="EPS_HpsB"/>
    <property type="match status" value="1"/>
</dbReference>
<dbReference type="Pfam" id="PF07963">
    <property type="entry name" value="N_methyl"/>
    <property type="match status" value="1"/>
</dbReference>
<sequence>MPLKKQSSYSRSSESGYSLIEGLIAILIVSFLASAIAPMIAWTVGTRAQAKRIELAAQAGRSYLDFLKANPTVANFPGNTSLDAPEANQLNADCTSEDGYCNNNNQLFCVNFDENPGCQTDSLADMVVQPIILNGDATNGYALGLRVYRAYSFSSGVGALSTDRQTTSITTALGNVQAPLTTMTTEVLPDGAGFEALQQRLQ</sequence>
<feature type="transmembrane region" description="Helical" evidence="1">
    <location>
        <begin position="20"/>
        <end position="44"/>
    </location>
</feature>
<dbReference type="Proteomes" id="UP000033607">
    <property type="component" value="Unassembled WGS sequence"/>
</dbReference>
<dbReference type="PROSITE" id="PS00409">
    <property type="entry name" value="PROKAR_NTER_METHYL"/>
    <property type="match status" value="1"/>
</dbReference>
<protein>
    <recommendedName>
        <fullName evidence="4">Prepilin-type N-terminal cleavage/methylation domain-containing protein</fullName>
    </recommendedName>
</protein>
<keyword evidence="1" id="KW-0472">Membrane</keyword>
<dbReference type="InterPro" id="IPR012902">
    <property type="entry name" value="N_methyl_site"/>
</dbReference>
<proteinExistence type="predicted"/>
<evidence type="ECO:0000313" key="2">
    <source>
        <dbReference type="EMBL" id="KKD40027.1"/>
    </source>
</evidence>
<comment type="caution">
    <text evidence="2">The sequence shown here is derived from an EMBL/GenBank/DDBJ whole genome shotgun (WGS) entry which is preliminary data.</text>
</comment>
<keyword evidence="1" id="KW-0812">Transmembrane</keyword>
<dbReference type="AlphaFoldDB" id="A0A0F5YMX8"/>
<organism evidence="2 3">
    <name type="scientific">Limnoraphis robusta CS-951</name>
    <dbReference type="NCBI Taxonomy" id="1637645"/>
    <lineage>
        <taxon>Bacteria</taxon>
        <taxon>Bacillati</taxon>
        <taxon>Cyanobacteriota</taxon>
        <taxon>Cyanophyceae</taxon>
        <taxon>Oscillatoriophycideae</taxon>
        <taxon>Oscillatoriales</taxon>
        <taxon>Sirenicapillariaceae</taxon>
        <taxon>Limnoraphis</taxon>
    </lineage>
</organism>